<dbReference type="InterPro" id="IPR036291">
    <property type="entry name" value="NAD(P)-bd_dom_sf"/>
</dbReference>
<evidence type="ECO:0000313" key="5">
    <source>
        <dbReference type="Proteomes" id="UP000218785"/>
    </source>
</evidence>
<gene>
    <name evidence="4" type="ORF">NIES37_28420</name>
</gene>
<protein>
    <submittedName>
        <fullName evidence="4">Homoserine dehydrogenase, NAD-binding protein</fullName>
    </submittedName>
</protein>
<evidence type="ECO:0000259" key="2">
    <source>
        <dbReference type="Pfam" id="PF01408"/>
    </source>
</evidence>
<dbReference type="Pfam" id="PF02894">
    <property type="entry name" value="GFO_IDH_MocA_C"/>
    <property type="match status" value="1"/>
</dbReference>
<dbReference type="InterPro" id="IPR000683">
    <property type="entry name" value="Gfo/Idh/MocA-like_OxRdtase_N"/>
</dbReference>
<dbReference type="EMBL" id="AP018248">
    <property type="protein sequence ID" value="BAY98864.1"/>
    <property type="molecule type" value="Genomic_DNA"/>
</dbReference>
<dbReference type="Gene3D" id="3.40.50.720">
    <property type="entry name" value="NAD(P)-binding Rossmann-like Domain"/>
    <property type="match status" value="1"/>
</dbReference>
<dbReference type="GO" id="GO:0000166">
    <property type="term" value="F:nucleotide binding"/>
    <property type="evidence" value="ECO:0007669"/>
    <property type="project" value="InterPro"/>
</dbReference>
<organism evidence="4 5">
    <name type="scientific">Tolypothrix tenuis PCC 7101</name>
    <dbReference type="NCBI Taxonomy" id="231146"/>
    <lineage>
        <taxon>Bacteria</taxon>
        <taxon>Bacillati</taxon>
        <taxon>Cyanobacteriota</taxon>
        <taxon>Cyanophyceae</taxon>
        <taxon>Nostocales</taxon>
        <taxon>Tolypothrichaceae</taxon>
        <taxon>Tolypothrix</taxon>
    </lineage>
</organism>
<name>A0A1Z4MZG5_9CYAN</name>
<dbReference type="InterPro" id="IPR051450">
    <property type="entry name" value="Gfo/Idh/MocA_Oxidoreductases"/>
</dbReference>
<dbReference type="Pfam" id="PF01408">
    <property type="entry name" value="GFO_IDH_MocA"/>
    <property type="match status" value="1"/>
</dbReference>
<evidence type="ECO:0000313" key="4">
    <source>
        <dbReference type="EMBL" id="BAY98864.1"/>
    </source>
</evidence>
<evidence type="ECO:0000256" key="1">
    <source>
        <dbReference type="ARBA" id="ARBA00010928"/>
    </source>
</evidence>
<dbReference type="AlphaFoldDB" id="A0A1Z4MZG5"/>
<feature type="domain" description="Gfo/Idh/MocA-like oxidoreductase N-terminal" evidence="2">
    <location>
        <begin position="46"/>
        <end position="164"/>
    </location>
</feature>
<dbReference type="SUPFAM" id="SSF51735">
    <property type="entry name" value="NAD(P)-binding Rossmann-fold domains"/>
    <property type="match status" value="1"/>
</dbReference>
<comment type="similarity">
    <text evidence="1">Belongs to the Gfo/Idh/MocA family.</text>
</comment>
<sequence>MSLSTFSALRTQDSLLSTGFTHTEKLQTELVTVMYNSEASSKTAKVRVGLVGTGYAAKFRSEALLHDARSHLVAIAGNELANTEAFAQQYQAEAVSSWEQLVERDDIDLVIISTINRDHGTIARAALTHGKHVIVEYPLALDVVEAQEIIALAKANNKVLHVEHIEILGGLHQALRQHIEKVGHIFYVRYSTVTPLHPAPRKWTYNHEFFGFPLMGALSRLHRLTDLFGEVFSVNCHQRFWQTETDYFQTCFCIAQLCFTSGLLAQVVYGKGETLWQQERKFEVHGEQGGLIFEGEKGLFVQAGETTPIEVGTRRGLFAKDTTMVLDHILDGTPLYVTPEQSLYTLKVAEAARRAADTGLTIFIKDI</sequence>
<dbReference type="InterPro" id="IPR004104">
    <property type="entry name" value="Gfo/Idh/MocA-like_OxRdtase_C"/>
</dbReference>
<keyword evidence="5" id="KW-1185">Reference proteome</keyword>
<feature type="domain" description="Gfo/Idh/MocA-like oxidoreductase C-terminal" evidence="3">
    <location>
        <begin position="180"/>
        <end position="359"/>
    </location>
</feature>
<proteinExistence type="inferred from homology"/>
<dbReference type="PANTHER" id="PTHR43377:SF10">
    <property type="entry name" value="BILIVERDIN REDUCTASE"/>
    <property type="match status" value="1"/>
</dbReference>
<dbReference type="Gene3D" id="3.30.360.10">
    <property type="entry name" value="Dihydrodipicolinate Reductase, domain 2"/>
    <property type="match status" value="1"/>
</dbReference>
<dbReference type="PANTHER" id="PTHR43377">
    <property type="entry name" value="BILIVERDIN REDUCTASE A"/>
    <property type="match status" value="1"/>
</dbReference>
<dbReference type="Proteomes" id="UP000218785">
    <property type="component" value="Chromosome"/>
</dbReference>
<reference evidence="4 5" key="1">
    <citation type="submission" date="2017-06" db="EMBL/GenBank/DDBJ databases">
        <title>Genome sequencing of cyanobaciteial culture collection at National Institute for Environmental Studies (NIES).</title>
        <authorList>
            <person name="Hirose Y."/>
            <person name="Shimura Y."/>
            <person name="Fujisawa T."/>
            <person name="Nakamura Y."/>
            <person name="Kawachi M."/>
        </authorList>
    </citation>
    <scope>NUCLEOTIDE SEQUENCE [LARGE SCALE GENOMIC DNA]</scope>
    <source>
        <strain evidence="4 5">NIES-37</strain>
    </source>
</reference>
<dbReference type="KEGG" id="ttq:NIES37_28420"/>
<evidence type="ECO:0000259" key="3">
    <source>
        <dbReference type="Pfam" id="PF02894"/>
    </source>
</evidence>
<accession>A0A1Z4MZG5</accession>